<keyword evidence="7" id="KW-1185">Reference proteome</keyword>
<sequence>MALHSQQWMRKGGLKLAPRSDFRGCILRDAVGLGKSLTALVAALELRDELPKSHPRRGPVLVVCRSGCIFQWVEEIRKHWKRAHRPSVLVFNNRAYPHDALTKYDVVISSHTFVRGLLYDRDIAEFHDYLEHAPGTRKAIGRFGELKIAKSPKRMEHPLNPSIARLRGTGFSVLIFDESQDVPIHESSRPRFAKKISECTESREFLFLYYIYLMSDTRNLTQPTAGRSTMEDDEGSIERET</sequence>
<dbReference type="EMBL" id="JAGTJS010000019">
    <property type="protein sequence ID" value="KAH7243183.1"/>
    <property type="molecule type" value="Genomic_DNA"/>
</dbReference>
<dbReference type="GO" id="GO:0005524">
    <property type="term" value="F:ATP binding"/>
    <property type="evidence" value="ECO:0007669"/>
    <property type="project" value="UniProtKB-KW"/>
</dbReference>
<dbReference type="InterPro" id="IPR050628">
    <property type="entry name" value="SNF2_RAD54_helicase_TF"/>
</dbReference>
<evidence type="ECO:0000313" key="7">
    <source>
        <dbReference type="Proteomes" id="UP000736672"/>
    </source>
</evidence>
<dbReference type="SUPFAM" id="SSF52540">
    <property type="entry name" value="P-loop containing nucleoside triphosphate hydrolases"/>
    <property type="match status" value="1"/>
</dbReference>
<keyword evidence="3" id="KW-0067">ATP-binding</keyword>
<accession>A0A9P9GP69</accession>
<feature type="region of interest" description="Disordered" evidence="4">
    <location>
        <begin position="221"/>
        <end position="241"/>
    </location>
</feature>
<gene>
    <name evidence="6" type="ORF">B0J15DRAFT_553209</name>
</gene>
<dbReference type="OrthoDB" id="5107025at2759"/>
<protein>
    <recommendedName>
        <fullName evidence="5">SNF2 N-terminal domain-containing protein</fullName>
    </recommendedName>
</protein>
<dbReference type="Gene3D" id="3.40.50.10810">
    <property type="entry name" value="Tandem AAA-ATPase domain"/>
    <property type="match status" value="1"/>
</dbReference>
<dbReference type="InterPro" id="IPR027417">
    <property type="entry name" value="P-loop_NTPase"/>
</dbReference>
<evidence type="ECO:0000256" key="4">
    <source>
        <dbReference type="SAM" id="MobiDB-lite"/>
    </source>
</evidence>
<keyword evidence="2" id="KW-0378">Hydrolase</keyword>
<dbReference type="GO" id="GO:0016787">
    <property type="term" value="F:hydrolase activity"/>
    <property type="evidence" value="ECO:0007669"/>
    <property type="project" value="UniProtKB-KW"/>
</dbReference>
<organism evidence="6 7">
    <name type="scientific">Fusarium solani</name>
    <name type="common">Filamentous fungus</name>
    <dbReference type="NCBI Taxonomy" id="169388"/>
    <lineage>
        <taxon>Eukaryota</taxon>
        <taxon>Fungi</taxon>
        <taxon>Dikarya</taxon>
        <taxon>Ascomycota</taxon>
        <taxon>Pezizomycotina</taxon>
        <taxon>Sordariomycetes</taxon>
        <taxon>Hypocreomycetidae</taxon>
        <taxon>Hypocreales</taxon>
        <taxon>Nectriaceae</taxon>
        <taxon>Fusarium</taxon>
        <taxon>Fusarium solani species complex</taxon>
    </lineage>
</organism>
<dbReference type="GO" id="GO:0006281">
    <property type="term" value="P:DNA repair"/>
    <property type="evidence" value="ECO:0007669"/>
    <property type="project" value="TreeGrafter"/>
</dbReference>
<name>A0A9P9GP69_FUSSL</name>
<reference evidence="6" key="1">
    <citation type="journal article" date="2021" name="Nat. Commun.">
        <title>Genetic determinants of endophytism in the Arabidopsis root mycobiome.</title>
        <authorList>
            <person name="Mesny F."/>
            <person name="Miyauchi S."/>
            <person name="Thiergart T."/>
            <person name="Pickel B."/>
            <person name="Atanasova L."/>
            <person name="Karlsson M."/>
            <person name="Huettel B."/>
            <person name="Barry K.W."/>
            <person name="Haridas S."/>
            <person name="Chen C."/>
            <person name="Bauer D."/>
            <person name="Andreopoulos W."/>
            <person name="Pangilinan J."/>
            <person name="LaButti K."/>
            <person name="Riley R."/>
            <person name="Lipzen A."/>
            <person name="Clum A."/>
            <person name="Drula E."/>
            <person name="Henrissat B."/>
            <person name="Kohler A."/>
            <person name="Grigoriev I.V."/>
            <person name="Martin F.M."/>
            <person name="Hacquard S."/>
        </authorList>
    </citation>
    <scope>NUCLEOTIDE SEQUENCE</scope>
    <source>
        <strain evidence="6">FSSC 5 MPI-SDFR-AT-0091</strain>
    </source>
</reference>
<dbReference type="Pfam" id="PF00176">
    <property type="entry name" value="SNF2-rel_dom"/>
    <property type="match status" value="1"/>
</dbReference>
<evidence type="ECO:0000313" key="6">
    <source>
        <dbReference type="EMBL" id="KAH7243183.1"/>
    </source>
</evidence>
<keyword evidence="1" id="KW-0547">Nucleotide-binding</keyword>
<dbReference type="GO" id="GO:0008094">
    <property type="term" value="F:ATP-dependent activity, acting on DNA"/>
    <property type="evidence" value="ECO:0007669"/>
    <property type="project" value="TreeGrafter"/>
</dbReference>
<dbReference type="PANTHER" id="PTHR45626">
    <property type="entry name" value="TRANSCRIPTION TERMINATION FACTOR 2-RELATED"/>
    <property type="match status" value="1"/>
</dbReference>
<dbReference type="InterPro" id="IPR000330">
    <property type="entry name" value="SNF2_N"/>
</dbReference>
<evidence type="ECO:0000256" key="1">
    <source>
        <dbReference type="ARBA" id="ARBA00022741"/>
    </source>
</evidence>
<dbReference type="InterPro" id="IPR038718">
    <property type="entry name" value="SNF2-like_sf"/>
</dbReference>
<evidence type="ECO:0000256" key="3">
    <source>
        <dbReference type="ARBA" id="ARBA00022840"/>
    </source>
</evidence>
<proteinExistence type="predicted"/>
<evidence type="ECO:0000256" key="2">
    <source>
        <dbReference type="ARBA" id="ARBA00022801"/>
    </source>
</evidence>
<evidence type="ECO:0000259" key="5">
    <source>
        <dbReference type="Pfam" id="PF00176"/>
    </source>
</evidence>
<comment type="caution">
    <text evidence="6">The sequence shown here is derived from an EMBL/GenBank/DDBJ whole genome shotgun (WGS) entry which is preliminary data.</text>
</comment>
<dbReference type="Proteomes" id="UP000736672">
    <property type="component" value="Unassembled WGS sequence"/>
</dbReference>
<dbReference type="AlphaFoldDB" id="A0A9P9GP69"/>
<feature type="domain" description="SNF2 N-terminal" evidence="5">
    <location>
        <begin position="21"/>
        <end position="130"/>
    </location>
</feature>
<dbReference type="GO" id="GO:0005634">
    <property type="term" value="C:nucleus"/>
    <property type="evidence" value="ECO:0007669"/>
    <property type="project" value="TreeGrafter"/>
</dbReference>